<keyword evidence="2" id="KW-1185">Reference proteome</keyword>
<dbReference type="Proteomes" id="UP000184330">
    <property type="component" value="Unassembled WGS sequence"/>
</dbReference>
<dbReference type="STRING" id="576137.A0A1L7XS16"/>
<evidence type="ECO:0000313" key="2">
    <source>
        <dbReference type="Proteomes" id="UP000184330"/>
    </source>
</evidence>
<dbReference type="OrthoDB" id="3485856at2759"/>
<organism evidence="1 2">
    <name type="scientific">Phialocephala subalpina</name>
    <dbReference type="NCBI Taxonomy" id="576137"/>
    <lineage>
        <taxon>Eukaryota</taxon>
        <taxon>Fungi</taxon>
        <taxon>Dikarya</taxon>
        <taxon>Ascomycota</taxon>
        <taxon>Pezizomycotina</taxon>
        <taxon>Leotiomycetes</taxon>
        <taxon>Helotiales</taxon>
        <taxon>Mollisiaceae</taxon>
        <taxon>Phialocephala</taxon>
        <taxon>Phialocephala fortinii species complex</taxon>
    </lineage>
</organism>
<dbReference type="AlphaFoldDB" id="A0A1L7XS16"/>
<dbReference type="EMBL" id="FJOG01000048">
    <property type="protein sequence ID" value="CZR67846.1"/>
    <property type="molecule type" value="Genomic_DNA"/>
</dbReference>
<proteinExistence type="predicted"/>
<reference evidence="1 2" key="1">
    <citation type="submission" date="2016-03" db="EMBL/GenBank/DDBJ databases">
        <authorList>
            <person name="Ploux O."/>
        </authorList>
    </citation>
    <scope>NUCLEOTIDE SEQUENCE [LARGE SCALE GENOMIC DNA]</scope>
    <source>
        <strain evidence="1 2">UAMH 11012</strain>
    </source>
</reference>
<gene>
    <name evidence="1" type="ORF">PAC_17745</name>
</gene>
<protein>
    <submittedName>
        <fullName evidence="1">Uncharacterized protein</fullName>
    </submittedName>
</protein>
<accession>A0A1L7XS16</accession>
<name>A0A1L7XS16_9HELO</name>
<sequence length="317" mass="35853">MALQASIKEITPPRKYHQRSANTTTYRYKTCSACRKDPSSLWGLPERRPSKVSLDSLLVTEIEKTLECLADKEIEARPFIEGIKPFQYKDAAWPGVVIEVAHSQERKSLVGLADNHILGSYSGIGVVVGLDLDHKKSKEASISVWRLKNSVNDDGEVEGKVEQVVDNQVTCPSTRSEDSTDTEQLFRDAEGNDLLSPSSGLKLSLKDFAIEEIIHGVPDLPIVIDSKPWYKLLGEAENWDNKTMTMQGAKPPRFKRKWRPQTPPEQPIFSDEEKFVEVERRVRRNSEKLDIPYNEEGVFAEDSSQNSISILLSVLRW</sequence>
<evidence type="ECO:0000313" key="1">
    <source>
        <dbReference type="EMBL" id="CZR67846.1"/>
    </source>
</evidence>